<proteinExistence type="predicted"/>
<dbReference type="InterPro" id="IPR016650">
    <property type="entry name" value="eIF3e"/>
</dbReference>
<keyword evidence="2" id="KW-0396">Initiation factor</keyword>
<evidence type="ECO:0000256" key="3">
    <source>
        <dbReference type="ARBA" id="ARBA00022917"/>
    </source>
</evidence>
<protein>
    <recommendedName>
        <fullName evidence="4">Eukaryotic translation initiation factor 3 subunit E N-terminal domain-containing protein</fullName>
    </recommendedName>
</protein>
<evidence type="ECO:0000313" key="5">
    <source>
        <dbReference type="EMBL" id="KIL57019.1"/>
    </source>
</evidence>
<accession>A0A0C2SSQ6</accession>
<sequence length="190" mass="21266">MPTSDLPTIDQIFQRRSAPPSQQISTHLTLGATLSATRRSPGSIVCFKCIQHIIPKSKPRDPRVVVSLLQKILDDPVPPEEKTNEVRQKAQAVLQVIEKPEVAQSLRQDKIQDLKDQHDLTLEQITALYNLGQFQISYGNYSGAADYLYHFRVPSAHWGKLASDILTGNWEVALEELNTLREAIDSRAAA</sequence>
<dbReference type="Pfam" id="PF09440">
    <property type="entry name" value="eIF3_N"/>
    <property type="match status" value="1"/>
</dbReference>
<evidence type="ECO:0000259" key="4">
    <source>
        <dbReference type="Pfam" id="PF09440"/>
    </source>
</evidence>
<gene>
    <name evidence="5" type="ORF">M378DRAFT_16559</name>
</gene>
<keyword evidence="1" id="KW-0963">Cytoplasm</keyword>
<dbReference type="InParanoid" id="A0A0C2SSQ6"/>
<dbReference type="PANTHER" id="PTHR10317">
    <property type="entry name" value="EUKARYOTIC TRANSLATION INITIATION FACTOR 3 SUBUNIT E"/>
    <property type="match status" value="1"/>
</dbReference>
<dbReference type="HOGENOM" id="CLU_1427632_0_0_1"/>
<keyword evidence="3" id="KW-0648">Protein biosynthesis</keyword>
<dbReference type="InterPro" id="IPR019010">
    <property type="entry name" value="eIF3e_N"/>
</dbReference>
<reference evidence="5 6" key="1">
    <citation type="submission" date="2014-04" db="EMBL/GenBank/DDBJ databases">
        <title>Evolutionary Origins and Diversification of the Mycorrhizal Mutualists.</title>
        <authorList>
            <consortium name="DOE Joint Genome Institute"/>
            <consortium name="Mycorrhizal Genomics Consortium"/>
            <person name="Kohler A."/>
            <person name="Kuo A."/>
            <person name="Nagy L.G."/>
            <person name="Floudas D."/>
            <person name="Copeland A."/>
            <person name="Barry K.W."/>
            <person name="Cichocki N."/>
            <person name="Veneault-Fourrey C."/>
            <person name="LaButti K."/>
            <person name="Lindquist E.A."/>
            <person name="Lipzen A."/>
            <person name="Lundell T."/>
            <person name="Morin E."/>
            <person name="Murat C."/>
            <person name="Riley R."/>
            <person name="Ohm R."/>
            <person name="Sun H."/>
            <person name="Tunlid A."/>
            <person name="Henrissat B."/>
            <person name="Grigoriev I.V."/>
            <person name="Hibbett D.S."/>
            <person name="Martin F."/>
        </authorList>
    </citation>
    <scope>NUCLEOTIDE SEQUENCE [LARGE SCALE GENOMIC DNA]</scope>
    <source>
        <strain evidence="5 6">Koide BX008</strain>
    </source>
</reference>
<dbReference type="AlphaFoldDB" id="A0A0C2SSQ6"/>
<feature type="domain" description="Eukaryotic translation initiation factor 3 subunit E N-terminal" evidence="4">
    <location>
        <begin position="81"/>
        <end position="135"/>
    </location>
</feature>
<evidence type="ECO:0000256" key="2">
    <source>
        <dbReference type="ARBA" id="ARBA00022540"/>
    </source>
</evidence>
<dbReference type="GO" id="GO:0005852">
    <property type="term" value="C:eukaryotic translation initiation factor 3 complex"/>
    <property type="evidence" value="ECO:0007669"/>
    <property type="project" value="InterPro"/>
</dbReference>
<evidence type="ECO:0000313" key="6">
    <source>
        <dbReference type="Proteomes" id="UP000054549"/>
    </source>
</evidence>
<evidence type="ECO:0000256" key="1">
    <source>
        <dbReference type="ARBA" id="ARBA00022490"/>
    </source>
</evidence>
<organism evidence="5 6">
    <name type="scientific">Amanita muscaria (strain Koide BX008)</name>
    <dbReference type="NCBI Taxonomy" id="946122"/>
    <lineage>
        <taxon>Eukaryota</taxon>
        <taxon>Fungi</taxon>
        <taxon>Dikarya</taxon>
        <taxon>Basidiomycota</taxon>
        <taxon>Agaricomycotina</taxon>
        <taxon>Agaricomycetes</taxon>
        <taxon>Agaricomycetidae</taxon>
        <taxon>Agaricales</taxon>
        <taxon>Pluteineae</taxon>
        <taxon>Amanitaceae</taxon>
        <taxon>Amanita</taxon>
    </lineage>
</organism>
<name>A0A0C2SSQ6_AMAMK</name>
<dbReference type="STRING" id="946122.A0A0C2SSQ6"/>
<dbReference type="GO" id="GO:0003743">
    <property type="term" value="F:translation initiation factor activity"/>
    <property type="evidence" value="ECO:0007669"/>
    <property type="project" value="UniProtKB-KW"/>
</dbReference>
<dbReference type="OrthoDB" id="417252at2759"/>
<dbReference type="EMBL" id="KN818387">
    <property type="protein sequence ID" value="KIL57019.1"/>
    <property type="molecule type" value="Genomic_DNA"/>
</dbReference>
<keyword evidence="6" id="KW-1185">Reference proteome</keyword>
<dbReference type="Proteomes" id="UP000054549">
    <property type="component" value="Unassembled WGS sequence"/>
</dbReference>